<accession>A0A1I2M930</accession>
<dbReference type="InterPro" id="IPR002347">
    <property type="entry name" value="SDR_fam"/>
</dbReference>
<dbReference type="RefSeq" id="WP_092888059.1">
    <property type="nucleotide sequence ID" value="NZ_FOOQ01000001.1"/>
</dbReference>
<sequence>MADPATVDFGADDVLVIGDDHFDAESVCVVTGAASGIGRATAAAMATNGLTVVGTDVDADGLASTKALVEDEMDAPGDVVTVEADLTDDDDLRAVVEEAATHGDVRYLANVAGMQHISPLEEFPMDVYDAMHDVMLRAPFLLSKLVVPHIRDTDDGVGAIGNMCSIHGHVATQDKAGYVTSKFGLRGLTKSIAAEGGGTLRAFTISTSYVSTPLVEEQIPDTADERGISEAEVVEDVMLGGSRVKEMMRPIQVANLFAFGFSKHGQHLNGDDMTWDGGHLGTYE</sequence>
<dbReference type="InterPro" id="IPR020904">
    <property type="entry name" value="Sc_DH/Rdtase_CS"/>
</dbReference>
<evidence type="ECO:0000256" key="1">
    <source>
        <dbReference type="ARBA" id="ARBA00006484"/>
    </source>
</evidence>
<dbReference type="Proteomes" id="UP000198876">
    <property type="component" value="Unassembled WGS sequence"/>
</dbReference>
<keyword evidence="4" id="KW-1185">Reference proteome</keyword>
<evidence type="ECO:0000313" key="3">
    <source>
        <dbReference type="EMBL" id="SFF86017.1"/>
    </source>
</evidence>
<dbReference type="STRING" id="553467.SAMN04488063_0555"/>
<dbReference type="GO" id="GO:0032787">
    <property type="term" value="P:monocarboxylic acid metabolic process"/>
    <property type="evidence" value="ECO:0007669"/>
    <property type="project" value="UniProtKB-ARBA"/>
</dbReference>
<gene>
    <name evidence="3" type="ORF">SAMN04488063_0555</name>
</gene>
<dbReference type="Gene3D" id="3.40.50.720">
    <property type="entry name" value="NAD(P)-binding Rossmann-like Domain"/>
    <property type="match status" value="1"/>
</dbReference>
<evidence type="ECO:0000313" key="4">
    <source>
        <dbReference type="Proteomes" id="UP000198876"/>
    </source>
</evidence>
<dbReference type="PANTHER" id="PTHR42879">
    <property type="entry name" value="3-OXOACYL-(ACYL-CARRIER-PROTEIN) REDUCTASE"/>
    <property type="match status" value="1"/>
</dbReference>
<dbReference type="SUPFAM" id="SSF51735">
    <property type="entry name" value="NAD(P)-binding Rossmann-fold domains"/>
    <property type="match status" value="1"/>
</dbReference>
<dbReference type="AlphaFoldDB" id="A0A1I2M930"/>
<organism evidence="3 4">
    <name type="scientific">Halopelagius inordinatus</name>
    <dbReference type="NCBI Taxonomy" id="553467"/>
    <lineage>
        <taxon>Archaea</taxon>
        <taxon>Methanobacteriati</taxon>
        <taxon>Methanobacteriota</taxon>
        <taxon>Stenosarchaea group</taxon>
        <taxon>Halobacteria</taxon>
        <taxon>Halobacteriales</taxon>
        <taxon>Haloferacaceae</taxon>
    </lineage>
</organism>
<dbReference type="EMBL" id="FOOQ01000001">
    <property type="protein sequence ID" value="SFF86017.1"/>
    <property type="molecule type" value="Genomic_DNA"/>
</dbReference>
<dbReference type="OrthoDB" id="161871at2157"/>
<reference evidence="4" key="1">
    <citation type="submission" date="2016-10" db="EMBL/GenBank/DDBJ databases">
        <authorList>
            <person name="Varghese N."/>
            <person name="Submissions S."/>
        </authorList>
    </citation>
    <scope>NUCLEOTIDE SEQUENCE [LARGE SCALE GENOMIC DNA]</scope>
    <source>
        <strain evidence="4">CGMCC 1.7739</strain>
    </source>
</reference>
<evidence type="ECO:0000256" key="2">
    <source>
        <dbReference type="RuleBase" id="RU000363"/>
    </source>
</evidence>
<dbReference type="CDD" id="cd05233">
    <property type="entry name" value="SDR_c"/>
    <property type="match status" value="1"/>
</dbReference>
<comment type="similarity">
    <text evidence="1 2">Belongs to the short-chain dehydrogenases/reductases (SDR) family.</text>
</comment>
<protein>
    <submittedName>
        <fullName evidence="3">3-hydroxybutyrate dehydrogenase</fullName>
    </submittedName>
</protein>
<dbReference type="InterPro" id="IPR050259">
    <property type="entry name" value="SDR"/>
</dbReference>
<proteinExistence type="inferred from homology"/>
<name>A0A1I2M930_9EURY</name>
<dbReference type="PRINTS" id="PR00080">
    <property type="entry name" value="SDRFAMILY"/>
</dbReference>
<dbReference type="InterPro" id="IPR036291">
    <property type="entry name" value="NAD(P)-bd_dom_sf"/>
</dbReference>
<dbReference type="PANTHER" id="PTHR42879:SF2">
    <property type="entry name" value="3-OXOACYL-[ACYL-CARRIER-PROTEIN] REDUCTASE FABG"/>
    <property type="match status" value="1"/>
</dbReference>
<dbReference type="PROSITE" id="PS00061">
    <property type="entry name" value="ADH_SHORT"/>
    <property type="match status" value="1"/>
</dbReference>
<dbReference type="PRINTS" id="PR00081">
    <property type="entry name" value="GDHRDH"/>
</dbReference>
<dbReference type="Pfam" id="PF00106">
    <property type="entry name" value="adh_short"/>
    <property type="match status" value="1"/>
</dbReference>